<dbReference type="CDD" id="cd16541">
    <property type="entry name" value="RING-HC_RNF123"/>
    <property type="match status" value="1"/>
</dbReference>
<dbReference type="Pfam" id="PF25576">
    <property type="entry name" value="TPR_RNF123"/>
    <property type="match status" value="1"/>
</dbReference>
<keyword evidence="7" id="KW-0862">Zinc</keyword>
<reference evidence="10" key="2">
    <citation type="submission" date="2025-08" db="UniProtKB">
        <authorList>
            <consortium name="Ensembl"/>
        </authorList>
    </citation>
    <scope>IDENTIFICATION</scope>
</reference>
<sequence length="482" mass="54466">MLDVYWLLRVCILTIQHADNTGTLFAFAPEFYLNVAMNSYSALKNYFSPSNCMDQLPGYEDTLTQLAAILAKHFADPRIVGTDIKDSLMQALASYVCYPQSLRAVERIPEEQRVSMMRNLLAPYEQRPWAQTNWILVRLWRGCGFGYRYTRLPHLLKTKPEDTNLPSLQKPCPSLLLQRHMAELLSLDKDMAASFLNSVLNQLNWAFSEFIGMIQEIQQAAERPERNFVDTRQLKVCATCFDLSVSLLRVLEMTVTLVPQIFLDWTRPSAELLLRRLAQLLNQVLNRVTAERNLFDRVVNLRLPGLESVDHYPILVAVTGILVRILVDCERQGVSRAASVLLSDPCFQLHSIQHLLGEGETSPTAAVIPQTPTVHPGGPAERKHFSLHAYTDYIHEEEEQKVEQMLAFLTIESKQAAASTAPTSEEDLCPICYAHSISAVFKPCSHKSCKACINQHLMNNKDCFFCKATITGVEDYSKPTAS</sequence>
<reference evidence="10" key="3">
    <citation type="submission" date="2025-09" db="UniProtKB">
        <authorList>
            <consortium name="Ensembl"/>
        </authorList>
    </citation>
    <scope>IDENTIFICATION</scope>
</reference>
<dbReference type="GO" id="GO:0051603">
    <property type="term" value="P:proteolysis involved in protein catabolic process"/>
    <property type="evidence" value="ECO:0007669"/>
    <property type="project" value="TreeGrafter"/>
</dbReference>
<accession>A0A4W5KW45</accession>
<evidence type="ECO:0000256" key="3">
    <source>
        <dbReference type="ARBA" id="ARBA00022679"/>
    </source>
</evidence>
<evidence type="ECO:0000256" key="5">
    <source>
        <dbReference type="ARBA" id="ARBA00022771"/>
    </source>
</evidence>
<dbReference type="STRING" id="62062.ENSHHUP00000020932"/>
<dbReference type="InterPro" id="IPR057987">
    <property type="entry name" value="TPR_RNF123/RKP"/>
</dbReference>
<proteinExistence type="predicted"/>
<dbReference type="InterPro" id="IPR045129">
    <property type="entry name" value="RNF123/RKP/RSPRY1"/>
</dbReference>
<dbReference type="EC" id="2.3.2.27" evidence="2"/>
<dbReference type="PANTHER" id="PTHR13363:SF5">
    <property type="entry name" value="E3 UBIQUITIN-PROTEIN LIGASE RNF123"/>
    <property type="match status" value="1"/>
</dbReference>
<keyword evidence="4" id="KW-0479">Metal-binding</keyword>
<dbReference type="Ensembl" id="ENSHHUT00000021721.1">
    <property type="protein sequence ID" value="ENSHHUP00000020932.1"/>
    <property type="gene ID" value="ENSHHUG00000013131.1"/>
</dbReference>
<dbReference type="AlphaFoldDB" id="A0A4W5KW45"/>
<evidence type="ECO:0000313" key="11">
    <source>
        <dbReference type="Proteomes" id="UP000314982"/>
    </source>
</evidence>
<dbReference type="InterPro" id="IPR001841">
    <property type="entry name" value="Znf_RING"/>
</dbReference>
<dbReference type="GO" id="GO:0061630">
    <property type="term" value="F:ubiquitin protein ligase activity"/>
    <property type="evidence" value="ECO:0007669"/>
    <property type="project" value="UniProtKB-EC"/>
</dbReference>
<comment type="catalytic activity">
    <reaction evidence="1">
        <text>S-ubiquitinyl-[E2 ubiquitin-conjugating enzyme]-L-cysteine + [acceptor protein]-L-lysine = [E2 ubiquitin-conjugating enzyme]-L-cysteine + N(6)-ubiquitinyl-[acceptor protein]-L-lysine.</text>
        <dbReference type="EC" id="2.3.2.27"/>
    </reaction>
</comment>
<dbReference type="GeneTree" id="ENSGT00940000155781"/>
<dbReference type="InterPro" id="IPR013083">
    <property type="entry name" value="Znf_RING/FYVE/PHD"/>
</dbReference>
<keyword evidence="11" id="KW-1185">Reference proteome</keyword>
<evidence type="ECO:0000256" key="4">
    <source>
        <dbReference type="ARBA" id="ARBA00022723"/>
    </source>
</evidence>
<organism evidence="10 11">
    <name type="scientific">Hucho hucho</name>
    <name type="common">huchen</name>
    <dbReference type="NCBI Taxonomy" id="62062"/>
    <lineage>
        <taxon>Eukaryota</taxon>
        <taxon>Metazoa</taxon>
        <taxon>Chordata</taxon>
        <taxon>Craniata</taxon>
        <taxon>Vertebrata</taxon>
        <taxon>Euteleostomi</taxon>
        <taxon>Actinopterygii</taxon>
        <taxon>Neopterygii</taxon>
        <taxon>Teleostei</taxon>
        <taxon>Protacanthopterygii</taxon>
        <taxon>Salmoniformes</taxon>
        <taxon>Salmonidae</taxon>
        <taxon>Salmoninae</taxon>
        <taxon>Hucho</taxon>
    </lineage>
</organism>
<keyword evidence="6" id="KW-0833">Ubl conjugation pathway</keyword>
<dbReference type="GO" id="GO:0008270">
    <property type="term" value="F:zinc ion binding"/>
    <property type="evidence" value="ECO:0007669"/>
    <property type="project" value="UniProtKB-KW"/>
</dbReference>
<evidence type="ECO:0000256" key="7">
    <source>
        <dbReference type="ARBA" id="ARBA00022833"/>
    </source>
</evidence>
<dbReference type="GO" id="GO:0005737">
    <property type="term" value="C:cytoplasm"/>
    <property type="evidence" value="ECO:0007669"/>
    <property type="project" value="TreeGrafter"/>
</dbReference>
<keyword evidence="3" id="KW-0808">Transferase</keyword>
<dbReference type="GO" id="GO:0016567">
    <property type="term" value="P:protein ubiquitination"/>
    <property type="evidence" value="ECO:0007669"/>
    <property type="project" value="UniProtKB-ARBA"/>
</dbReference>
<evidence type="ECO:0000256" key="6">
    <source>
        <dbReference type="ARBA" id="ARBA00022786"/>
    </source>
</evidence>
<dbReference type="SUPFAM" id="SSF57850">
    <property type="entry name" value="RING/U-box"/>
    <property type="match status" value="1"/>
</dbReference>
<dbReference type="SMART" id="SM00184">
    <property type="entry name" value="RING"/>
    <property type="match status" value="1"/>
</dbReference>
<dbReference type="PROSITE" id="PS50089">
    <property type="entry name" value="ZF_RING_2"/>
    <property type="match status" value="1"/>
</dbReference>
<reference evidence="11" key="1">
    <citation type="submission" date="2018-06" db="EMBL/GenBank/DDBJ databases">
        <title>Genome assembly of Danube salmon.</title>
        <authorList>
            <person name="Macqueen D.J."/>
            <person name="Gundappa M.K."/>
        </authorList>
    </citation>
    <scope>NUCLEOTIDE SEQUENCE [LARGE SCALE GENOMIC DNA]</scope>
</reference>
<dbReference type="Pfam" id="PF13920">
    <property type="entry name" value="zf-C3HC4_3"/>
    <property type="match status" value="1"/>
</dbReference>
<protein>
    <recommendedName>
        <fullName evidence="2">RING-type E3 ubiquitin transferase</fullName>
        <ecNumber evidence="2">2.3.2.27</ecNumber>
    </recommendedName>
</protein>
<evidence type="ECO:0000313" key="10">
    <source>
        <dbReference type="Ensembl" id="ENSHHUP00000020932.1"/>
    </source>
</evidence>
<dbReference type="PANTHER" id="PTHR13363">
    <property type="entry name" value="RING FINGER AND SRY DOMAIN-CONTAINING"/>
    <property type="match status" value="1"/>
</dbReference>
<keyword evidence="5 8" id="KW-0863">Zinc-finger</keyword>
<evidence type="ECO:0000256" key="8">
    <source>
        <dbReference type="PROSITE-ProRule" id="PRU00175"/>
    </source>
</evidence>
<dbReference type="FunFam" id="3.30.40.10:FF:000133">
    <property type="entry name" value="E3 ubiquitin-protein ligase RNF123"/>
    <property type="match status" value="1"/>
</dbReference>
<dbReference type="Proteomes" id="UP000314982">
    <property type="component" value="Unassembled WGS sequence"/>
</dbReference>
<evidence type="ECO:0000256" key="1">
    <source>
        <dbReference type="ARBA" id="ARBA00000900"/>
    </source>
</evidence>
<feature type="domain" description="RING-type" evidence="9">
    <location>
        <begin position="429"/>
        <end position="467"/>
    </location>
</feature>
<name>A0A4W5KW45_9TELE</name>
<evidence type="ECO:0000256" key="2">
    <source>
        <dbReference type="ARBA" id="ARBA00012483"/>
    </source>
</evidence>
<evidence type="ECO:0000259" key="9">
    <source>
        <dbReference type="PROSITE" id="PS50089"/>
    </source>
</evidence>
<dbReference type="Gene3D" id="3.30.40.10">
    <property type="entry name" value="Zinc/RING finger domain, C3HC4 (zinc finger)"/>
    <property type="match status" value="1"/>
</dbReference>